<dbReference type="EMBL" id="CP013979">
    <property type="protein sequence ID" value="ANJ28083.1"/>
    <property type="molecule type" value="Genomic_DNA"/>
</dbReference>
<dbReference type="Proteomes" id="UP000078437">
    <property type="component" value="Chromosome"/>
</dbReference>
<feature type="region of interest" description="Disordered" evidence="1">
    <location>
        <begin position="1"/>
        <end position="35"/>
    </location>
</feature>
<name>A0A191WIT3_9MICO</name>
<gene>
    <name evidence="2" type="ORF">ATC03_16565</name>
</gene>
<reference evidence="3" key="2">
    <citation type="submission" date="2016-01" db="EMBL/GenBank/DDBJ databases">
        <title>Complete genome sequence of Agromyces aureus AR33T and comparison with related organisms.</title>
        <authorList>
            <person name="Corretto E."/>
            <person name="Antonielli L."/>
            <person name="Sessitsch A."/>
            <person name="Brader G."/>
        </authorList>
    </citation>
    <scope>NUCLEOTIDE SEQUENCE [LARGE SCALE GENOMIC DNA]</scope>
    <source>
        <strain evidence="3">AR33</strain>
    </source>
</reference>
<organism evidence="2 3">
    <name type="scientific">Agromyces aureus</name>
    <dbReference type="NCBI Taxonomy" id="453304"/>
    <lineage>
        <taxon>Bacteria</taxon>
        <taxon>Bacillati</taxon>
        <taxon>Actinomycetota</taxon>
        <taxon>Actinomycetes</taxon>
        <taxon>Micrococcales</taxon>
        <taxon>Microbacteriaceae</taxon>
        <taxon>Agromyces</taxon>
    </lineage>
</organism>
<feature type="compositionally biased region" description="Basic and acidic residues" evidence="1">
    <location>
        <begin position="22"/>
        <end position="35"/>
    </location>
</feature>
<evidence type="ECO:0000313" key="3">
    <source>
        <dbReference type="Proteomes" id="UP000078437"/>
    </source>
</evidence>
<keyword evidence="3" id="KW-1185">Reference proteome</keyword>
<sequence length="231" mass="24556">MRRGATFFRRDGRTTSGSPRRRTVEEQSDLHVDKRAGKSSSPFMVVCMPIPRARHLALVATAAALAFTLSGCGADADPTPSATPSPTEAAPIFASDEEALAAAVASYDRYLDVTQQVGEDGGADADRIFEVATEDYANQEIPNYKSLAEQQYRVVGRGTLDATRLMERSETTVRIYGCVGVGTSKVLDADGVDITSADRPAVVPLEISFQATDNGALLVAGSDVWSGADFC</sequence>
<proteinExistence type="predicted"/>
<protein>
    <submittedName>
        <fullName evidence="2">Uncharacterized protein</fullName>
    </submittedName>
</protein>
<dbReference type="KEGG" id="agy:ATC03_16565"/>
<dbReference type="STRING" id="453304.ATC03_16565"/>
<evidence type="ECO:0000313" key="2">
    <source>
        <dbReference type="EMBL" id="ANJ28083.1"/>
    </source>
</evidence>
<reference evidence="2 3" key="1">
    <citation type="journal article" date="2016" name="Int. J. Syst. Evol. Microbiol.">
        <title>Agromyces aureus sp. nov., isolated from the rhizosphere of Salix caprea L. grown in a heavy-metal-contaminated soil.</title>
        <authorList>
            <person name="Corretto E."/>
            <person name="Antonielli L."/>
            <person name="Sessitsch A."/>
            <person name="Compant S."/>
            <person name="Gorfer M."/>
            <person name="Kuffner M."/>
            <person name="Brader G."/>
        </authorList>
    </citation>
    <scope>NUCLEOTIDE SEQUENCE [LARGE SCALE GENOMIC DNA]</scope>
    <source>
        <strain evidence="2 3">AR33</strain>
    </source>
</reference>
<accession>A0A191WIT3</accession>
<evidence type="ECO:0000256" key="1">
    <source>
        <dbReference type="SAM" id="MobiDB-lite"/>
    </source>
</evidence>
<dbReference type="AlphaFoldDB" id="A0A191WIT3"/>